<keyword evidence="2" id="KW-0808">Transferase</keyword>
<sequence length="316" mass="35491">MPSWIGDVVLALPALQTLHKVYPNARVTAIVKFPTGQLLSDHRAVDTILQFPKNKEDGYVKQCRYALGLRKYKFDLGIVFPNSFHSAFMLVLMGARIRIGYRTEGRRIILTHSIPVTQKEKKTLYRVNYFHKILSPLITDSPPDCFDSKWTNHNEASKKTLRTLGLGKEDFVIVIHPGASKLERAWHAERFGILCQHLIKAYSARIILLGTDEEKLLLEKISSFSSSANISVAVKFDLREIIQLLKKSQLFIGNDSGLLHVASLAGTPVVGIFGPGQATTTGPFISAKKQEIVTKNYPCSPCKQRFFEECEPSLHQ</sequence>
<keyword evidence="1" id="KW-0328">Glycosyltransferase</keyword>
<dbReference type="EMBL" id="UINC01106418">
    <property type="protein sequence ID" value="SVC71067.1"/>
    <property type="molecule type" value="Genomic_DNA"/>
</dbReference>
<dbReference type="GO" id="GO:0008713">
    <property type="term" value="F:ADP-heptose-lipopolysaccharide heptosyltransferase activity"/>
    <property type="evidence" value="ECO:0007669"/>
    <property type="project" value="UniProtKB-EC"/>
</dbReference>
<accession>A0A382PDX9</accession>
<name>A0A382PDX9_9ZZZZ</name>
<dbReference type="SUPFAM" id="SSF53756">
    <property type="entry name" value="UDP-Glycosyltransferase/glycogen phosphorylase"/>
    <property type="match status" value="1"/>
</dbReference>
<evidence type="ECO:0000256" key="1">
    <source>
        <dbReference type="ARBA" id="ARBA00022676"/>
    </source>
</evidence>
<gene>
    <name evidence="6" type="ORF">METZ01_LOCUS323921</name>
</gene>
<protein>
    <recommendedName>
        <fullName evidence="4">lipopolysaccharide heptosyltransferase II</fullName>
        <ecNumber evidence="4">2.4.99.24</ecNumber>
    </recommendedName>
</protein>
<dbReference type="Gene3D" id="3.40.50.2000">
    <property type="entry name" value="Glycogen Phosphorylase B"/>
    <property type="match status" value="2"/>
</dbReference>
<proteinExistence type="inferred from homology"/>
<organism evidence="6">
    <name type="scientific">marine metagenome</name>
    <dbReference type="NCBI Taxonomy" id="408172"/>
    <lineage>
        <taxon>unclassified sequences</taxon>
        <taxon>metagenomes</taxon>
        <taxon>ecological metagenomes</taxon>
    </lineage>
</organism>
<dbReference type="InterPro" id="IPR051199">
    <property type="entry name" value="LPS_LOS_Heptosyltrfase"/>
</dbReference>
<evidence type="ECO:0000256" key="5">
    <source>
        <dbReference type="ARBA" id="ARBA00047503"/>
    </source>
</evidence>
<evidence type="ECO:0000256" key="3">
    <source>
        <dbReference type="ARBA" id="ARBA00043995"/>
    </source>
</evidence>
<dbReference type="NCBIfam" id="TIGR02195">
    <property type="entry name" value="heptsyl_trn_II"/>
    <property type="match status" value="1"/>
</dbReference>
<feature type="non-terminal residue" evidence="6">
    <location>
        <position position="316"/>
    </location>
</feature>
<dbReference type="InterPro" id="IPR002201">
    <property type="entry name" value="Glyco_trans_9"/>
</dbReference>
<dbReference type="EC" id="2.4.99.24" evidence="4"/>
<dbReference type="Pfam" id="PF01075">
    <property type="entry name" value="Glyco_transf_9"/>
    <property type="match status" value="1"/>
</dbReference>
<dbReference type="GO" id="GO:0009244">
    <property type="term" value="P:lipopolysaccharide core region biosynthetic process"/>
    <property type="evidence" value="ECO:0007669"/>
    <property type="project" value="TreeGrafter"/>
</dbReference>
<reference evidence="6" key="1">
    <citation type="submission" date="2018-05" db="EMBL/GenBank/DDBJ databases">
        <authorList>
            <person name="Lanie J.A."/>
            <person name="Ng W.-L."/>
            <person name="Kazmierczak K.M."/>
            <person name="Andrzejewski T.M."/>
            <person name="Davidsen T.M."/>
            <person name="Wayne K.J."/>
            <person name="Tettelin H."/>
            <person name="Glass J.I."/>
            <person name="Rusch D."/>
            <person name="Podicherti R."/>
            <person name="Tsui H.-C.T."/>
            <person name="Winkler M.E."/>
        </authorList>
    </citation>
    <scope>NUCLEOTIDE SEQUENCE</scope>
</reference>
<comment type="similarity">
    <text evidence="3">Belongs to the glycosyltransferase 9 family.</text>
</comment>
<evidence type="ECO:0000256" key="4">
    <source>
        <dbReference type="ARBA" id="ARBA00044042"/>
    </source>
</evidence>
<evidence type="ECO:0000313" key="6">
    <source>
        <dbReference type="EMBL" id="SVC71067.1"/>
    </source>
</evidence>
<dbReference type="AlphaFoldDB" id="A0A382PDX9"/>
<evidence type="ECO:0000256" key="2">
    <source>
        <dbReference type="ARBA" id="ARBA00022679"/>
    </source>
</evidence>
<dbReference type="PANTHER" id="PTHR30160">
    <property type="entry name" value="TETRAACYLDISACCHARIDE 4'-KINASE-RELATED"/>
    <property type="match status" value="1"/>
</dbReference>
<dbReference type="InterPro" id="IPR011910">
    <property type="entry name" value="RfaF"/>
</dbReference>
<comment type="catalytic activity">
    <reaction evidence="5">
        <text>an L-alpha-D-Hep-(1-&gt;5)-[alpha-Kdo-(2-&gt;4)]-alpha-Kdo-(2-&gt;6)-lipid A + ADP-L-glycero-beta-D-manno-heptose = an L-alpha-D-Hep-(1-&gt;3)-L-alpha-D-Hep-(1-&gt;5)-[alpha-Kdo-(2-&gt;4)]-alpha-Kdo-(2-&gt;6)-lipid A + ADP + H(+)</text>
        <dbReference type="Rhea" id="RHEA:74071"/>
        <dbReference type="ChEBI" id="CHEBI:15378"/>
        <dbReference type="ChEBI" id="CHEBI:61506"/>
        <dbReference type="ChEBI" id="CHEBI:193068"/>
        <dbReference type="ChEBI" id="CHEBI:193069"/>
        <dbReference type="ChEBI" id="CHEBI:456216"/>
        <dbReference type="EC" id="2.4.99.24"/>
    </reaction>
</comment>
<dbReference type="GO" id="GO:0005829">
    <property type="term" value="C:cytosol"/>
    <property type="evidence" value="ECO:0007669"/>
    <property type="project" value="TreeGrafter"/>
</dbReference>
<dbReference type="CDD" id="cd03789">
    <property type="entry name" value="GT9_LPS_heptosyltransferase"/>
    <property type="match status" value="1"/>
</dbReference>